<protein>
    <recommendedName>
        <fullName evidence="4">Ras-GEF domain-containing protein</fullName>
    </recommendedName>
</protein>
<accession>A0ABQ9YJN6</accession>
<evidence type="ECO:0000313" key="3">
    <source>
        <dbReference type="Proteomes" id="UP001281761"/>
    </source>
</evidence>
<organism evidence="2 3">
    <name type="scientific">Blattamonas nauphoetae</name>
    <dbReference type="NCBI Taxonomy" id="2049346"/>
    <lineage>
        <taxon>Eukaryota</taxon>
        <taxon>Metamonada</taxon>
        <taxon>Preaxostyla</taxon>
        <taxon>Oxymonadida</taxon>
        <taxon>Blattamonas</taxon>
    </lineage>
</organism>
<dbReference type="EMBL" id="JARBJD010000004">
    <property type="protein sequence ID" value="KAK2963974.1"/>
    <property type="molecule type" value="Genomic_DNA"/>
</dbReference>
<evidence type="ECO:0000313" key="2">
    <source>
        <dbReference type="EMBL" id="KAK2963974.1"/>
    </source>
</evidence>
<feature type="region of interest" description="Disordered" evidence="1">
    <location>
        <begin position="1"/>
        <end position="21"/>
    </location>
</feature>
<evidence type="ECO:0000256" key="1">
    <source>
        <dbReference type="SAM" id="MobiDB-lite"/>
    </source>
</evidence>
<keyword evidence="3" id="KW-1185">Reference proteome</keyword>
<comment type="caution">
    <text evidence="2">The sequence shown here is derived from an EMBL/GenBank/DDBJ whole genome shotgun (WGS) entry which is preliminary data.</text>
</comment>
<sequence length="196" mass="22874">MRYSRSPTSIPPDWLTSQSQRGEQTLHLPKVSYLQLIQPVLMDLINNLEEKGATHSNKNHLFPVSQIDKETLSLLESHKIVGGFVFDELKPRSRLFAPDITETHFHSLDRIIKKLINTFPVLNVLTLHELYVLWLRHNDEISSHTNSQVWEENRERITQSLHTWIRHCLFKLDNENKDKYDVSISPTLQSSSVQLD</sequence>
<evidence type="ECO:0008006" key="4">
    <source>
        <dbReference type="Google" id="ProtNLM"/>
    </source>
</evidence>
<name>A0ABQ9YJN6_9EUKA</name>
<proteinExistence type="predicted"/>
<dbReference type="Proteomes" id="UP001281761">
    <property type="component" value="Unassembled WGS sequence"/>
</dbReference>
<reference evidence="2 3" key="1">
    <citation type="journal article" date="2022" name="bioRxiv">
        <title>Genomics of Preaxostyla Flagellates Illuminates Evolutionary Transitions and the Path Towards Mitochondrial Loss.</title>
        <authorList>
            <person name="Novak L.V.F."/>
            <person name="Treitli S.C."/>
            <person name="Pyrih J."/>
            <person name="Halakuc P."/>
            <person name="Pipaliya S.V."/>
            <person name="Vacek V."/>
            <person name="Brzon O."/>
            <person name="Soukal P."/>
            <person name="Eme L."/>
            <person name="Dacks J.B."/>
            <person name="Karnkowska A."/>
            <person name="Elias M."/>
            <person name="Hampl V."/>
        </authorList>
    </citation>
    <scope>NUCLEOTIDE SEQUENCE [LARGE SCALE GENOMIC DNA]</scope>
    <source>
        <strain evidence="2">NAU3</strain>
        <tissue evidence="2">Gut</tissue>
    </source>
</reference>
<gene>
    <name evidence="2" type="ORF">BLNAU_1055</name>
</gene>